<feature type="domain" description="Thiamine pyrophosphate enzyme TPP-binding" evidence="6">
    <location>
        <begin position="388"/>
        <end position="525"/>
    </location>
</feature>
<dbReference type="Pfam" id="PF02776">
    <property type="entry name" value="TPP_enzyme_N"/>
    <property type="match status" value="1"/>
</dbReference>
<name>A0ABV8T334_9GAMM</name>
<dbReference type="InterPro" id="IPR029061">
    <property type="entry name" value="THDP-binding"/>
</dbReference>
<dbReference type="InterPro" id="IPR000399">
    <property type="entry name" value="TPP-bd_CS"/>
</dbReference>
<dbReference type="SUPFAM" id="SSF52518">
    <property type="entry name" value="Thiamin diphosphate-binding fold (THDP-binding)"/>
    <property type="match status" value="2"/>
</dbReference>
<organism evidence="8 9">
    <name type="scientific">Steroidobacter flavus</name>
    <dbReference type="NCBI Taxonomy" id="1842136"/>
    <lineage>
        <taxon>Bacteria</taxon>
        <taxon>Pseudomonadati</taxon>
        <taxon>Pseudomonadota</taxon>
        <taxon>Gammaproteobacteria</taxon>
        <taxon>Steroidobacterales</taxon>
        <taxon>Steroidobacteraceae</taxon>
        <taxon>Steroidobacter</taxon>
    </lineage>
</organism>
<dbReference type="InterPro" id="IPR012000">
    <property type="entry name" value="Thiamin_PyroP_enz_cen_dom"/>
</dbReference>
<comment type="caution">
    <text evidence="8">The sequence shown here is derived from an EMBL/GenBank/DDBJ whole genome shotgun (WGS) entry which is preliminary data.</text>
</comment>
<dbReference type="EMBL" id="JBHSDU010000015">
    <property type="protein sequence ID" value="MFC4314391.1"/>
    <property type="molecule type" value="Genomic_DNA"/>
</dbReference>
<evidence type="ECO:0000259" key="7">
    <source>
        <dbReference type="Pfam" id="PF02776"/>
    </source>
</evidence>
<dbReference type="Pfam" id="PF00205">
    <property type="entry name" value="TPP_enzyme_M"/>
    <property type="match status" value="1"/>
</dbReference>
<evidence type="ECO:0000259" key="6">
    <source>
        <dbReference type="Pfam" id="PF02775"/>
    </source>
</evidence>
<dbReference type="CDD" id="cd07035">
    <property type="entry name" value="TPP_PYR_POX_like"/>
    <property type="match status" value="1"/>
</dbReference>
<dbReference type="PANTHER" id="PTHR18968">
    <property type="entry name" value="THIAMINE PYROPHOSPHATE ENZYMES"/>
    <property type="match status" value="1"/>
</dbReference>
<dbReference type="InterPro" id="IPR011766">
    <property type="entry name" value="TPP_enzyme_TPP-bd"/>
</dbReference>
<dbReference type="Proteomes" id="UP001595904">
    <property type="component" value="Unassembled WGS sequence"/>
</dbReference>
<dbReference type="Pfam" id="PF02775">
    <property type="entry name" value="TPP_enzyme_C"/>
    <property type="match status" value="1"/>
</dbReference>
<comment type="similarity">
    <text evidence="1 3">Belongs to the TPP enzyme family.</text>
</comment>
<keyword evidence="9" id="KW-1185">Reference proteome</keyword>
<keyword evidence="2 3" id="KW-0786">Thiamine pyrophosphate</keyword>
<evidence type="ECO:0000256" key="4">
    <source>
        <dbReference type="SAM" id="MobiDB-lite"/>
    </source>
</evidence>
<protein>
    <submittedName>
        <fullName evidence="8">Thiamine pyrophosphate-dependent enzyme</fullName>
    </submittedName>
</protein>
<dbReference type="NCBIfam" id="NF006122">
    <property type="entry name" value="PRK08266.1"/>
    <property type="match status" value="1"/>
</dbReference>
<dbReference type="InterPro" id="IPR012001">
    <property type="entry name" value="Thiamin_PyroP_enz_TPP-bd_dom"/>
</dbReference>
<feature type="compositionally biased region" description="Pro residues" evidence="4">
    <location>
        <begin position="546"/>
        <end position="558"/>
    </location>
</feature>
<gene>
    <name evidence="8" type="ORF">ACFPN2_35325</name>
</gene>
<accession>A0ABV8T334</accession>
<dbReference type="SUPFAM" id="SSF52467">
    <property type="entry name" value="DHS-like NAD/FAD-binding domain"/>
    <property type="match status" value="1"/>
</dbReference>
<dbReference type="PANTHER" id="PTHR18968:SF167">
    <property type="entry name" value="ACETOLACTATE SYNTHASE LARGE SUBUNIT ILVB2-RELATED"/>
    <property type="match status" value="1"/>
</dbReference>
<evidence type="ECO:0000256" key="2">
    <source>
        <dbReference type="ARBA" id="ARBA00023052"/>
    </source>
</evidence>
<feature type="domain" description="Thiamine pyrophosphate enzyme central" evidence="5">
    <location>
        <begin position="195"/>
        <end position="323"/>
    </location>
</feature>
<evidence type="ECO:0000259" key="5">
    <source>
        <dbReference type="Pfam" id="PF00205"/>
    </source>
</evidence>
<feature type="region of interest" description="Disordered" evidence="4">
    <location>
        <begin position="536"/>
        <end position="558"/>
    </location>
</feature>
<proteinExistence type="inferred from homology"/>
<evidence type="ECO:0000256" key="3">
    <source>
        <dbReference type="RuleBase" id="RU362132"/>
    </source>
</evidence>
<dbReference type="InterPro" id="IPR029035">
    <property type="entry name" value="DHS-like_NAD/FAD-binding_dom"/>
</dbReference>
<dbReference type="CDD" id="cd00568">
    <property type="entry name" value="TPP_enzymes"/>
    <property type="match status" value="1"/>
</dbReference>
<feature type="domain" description="Thiamine pyrophosphate enzyme N-terminal TPP-binding" evidence="7">
    <location>
        <begin position="5"/>
        <end position="123"/>
    </location>
</feature>
<dbReference type="PROSITE" id="PS00187">
    <property type="entry name" value="TPP_ENZYMES"/>
    <property type="match status" value="1"/>
</dbReference>
<sequence>MTMVTGGQALVRQLLRHGVRHVFGVPGVQLDWAVDVFNDVRDQIELIVPRHEQATSYMADGYGRTTGSVGVCMVVPGPGVLNAMSGLATGYACSAPMMCIAGQIASPGIGNGFGMLHEVNDQSGMLANVTKWSGLARTPQDVARMTRDALHAAESTRTRPTAVEVPPDVLQAKAEVELHELIEKRTPPAPEAAAVERAAALLNSARFPVIYAGGGIVAANASQALTRLAEKIGAPVVMSENGLGAISARHELALPNLAGRALLPHADVILVAGSRFVTPRALLSFNAPHAKFIYLNIEAADALAPRQPGVDLIGDAAIGLSQLEAAVTKQDRLRDATSAAAKARAWCTQQLALLKPQMSWIEALRRAIPEDGILINELTQVGYVAPLAYPVYGPRTFITPGYQGTLGYGMPTGLGAAIGNPDKVTVAISGDGGFGWNLQELATAAKYSIPLIMVVFVDGAFGNVRRIQQEVFNRQIGTELHNPDFHKLADAFGVTSTRANSPAELEAKIREAGRAQRRGPLLIEVPVGEMPSPWHLINPYSKQPADTPPNPLGEPARP</sequence>
<dbReference type="InterPro" id="IPR045229">
    <property type="entry name" value="TPP_enz"/>
</dbReference>
<reference evidence="9" key="1">
    <citation type="journal article" date="2019" name="Int. J. Syst. Evol. Microbiol.">
        <title>The Global Catalogue of Microorganisms (GCM) 10K type strain sequencing project: providing services to taxonomists for standard genome sequencing and annotation.</title>
        <authorList>
            <consortium name="The Broad Institute Genomics Platform"/>
            <consortium name="The Broad Institute Genome Sequencing Center for Infectious Disease"/>
            <person name="Wu L."/>
            <person name="Ma J."/>
        </authorList>
    </citation>
    <scope>NUCLEOTIDE SEQUENCE [LARGE SCALE GENOMIC DNA]</scope>
    <source>
        <strain evidence="9">CGMCC 1.10759</strain>
    </source>
</reference>
<evidence type="ECO:0000313" key="9">
    <source>
        <dbReference type="Proteomes" id="UP001595904"/>
    </source>
</evidence>
<evidence type="ECO:0000313" key="8">
    <source>
        <dbReference type="EMBL" id="MFC4314391.1"/>
    </source>
</evidence>
<dbReference type="RefSeq" id="WP_380605531.1">
    <property type="nucleotide sequence ID" value="NZ_JBHSDU010000015.1"/>
</dbReference>
<evidence type="ECO:0000256" key="1">
    <source>
        <dbReference type="ARBA" id="ARBA00007812"/>
    </source>
</evidence>
<dbReference type="Gene3D" id="3.40.50.970">
    <property type="match status" value="2"/>
</dbReference>
<dbReference type="Gene3D" id="3.40.50.1220">
    <property type="entry name" value="TPP-binding domain"/>
    <property type="match status" value="1"/>
</dbReference>